<feature type="non-terminal residue" evidence="3">
    <location>
        <position position="1"/>
    </location>
</feature>
<gene>
    <name evidence="3" type="ORF">METZ01_LOCUS122914</name>
</gene>
<name>A0A381XZJ3_9ZZZZ</name>
<keyword evidence="1" id="KW-1133">Transmembrane helix</keyword>
<keyword evidence="1" id="KW-0472">Membrane</keyword>
<dbReference type="InterPro" id="IPR029058">
    <property type="entry name" value="AB_hydrolase_fold"/>
</dbReference>
<dbReference type="InterPro" id="IPR000073">
    <property type="entry name" value="AB_hydrolase_1"/>
</dbReference>
<sequence length="255" mass="28769">VTNKLLYSFIGLLIFFIFFYFGVGFYLANDILRIDHSCGAHEGSLPNTWSTQIDYQDYSTLASSELRKNFDSSKYHLDDWKEVHFPSRDKDIKISGWLFYYFQNKPIVIIVHGIFPNGKCKPESNLIASLLIKYGINALTIDLRNYGQSTMVSNYENLGLSEYKDVLGAFDFLQKIGFKKNQIGLHGISLGATSVIFAAEKEPSIKAIWSESSLAEFKMILQDEISRYGMPHDFGPAVSFAGKILTGIDPTKLSP</sequence>
<dbReference type="Gene3D" id="3.40.50.1820">
    <property type="entry name" value="alpha/beta hydrolase"/>
    <property type="match status" value="1"/>
</dbReference>
<feature type="domain" description="AB hydrolase-1" evidence="2">
    <location>
        <begin position="106"/>
        <end position="234"/>
    </location>
</feature>
<reference evidence="3" key="1">
    <citation type="submission" date="2018-05" db="EMBL/GenBank/DDBJ databases">
        <authorList>
            <person name="Lanie J.A."/>
            <person name="Ng W.-L."/>
            <person name="Kazmierczak K.M."/>
            <person name="Andrzejewski T.M."/>
            <person name="Davidsen T.M."/>
            <person name="Wayne K.J."/>
            <person name="Tettelin H."/>
            <person name="Glass J.I."/>
            <person name="Rusch D."/>
            <person name="Podicherti R."/>
            <person name="Tsui H.-C.T."/>
            <person name="Winkler M.E."/>
        </authorList>
    </citation>
    <scope>NUCLEOTIDE SEQUENCE</scope>
</reference>
<dbReference type="EMBL" id="UINC01016916">
    <property type="protein sequence ID" value="SVA70060.1"/>
    <property type="molecule type" value="Genomic_DNA"/>
</dbReference>
<feature type="non-terminal residue" evidence="3">
    <location>
        <position position="255"/>
    </location>
</feature>
<dbReference type="SUPFAM" id="SSF53474">
    <property type="entry name" value="alpha/beta-Hydrolases"/>
    <property type="match status" value="1"/>
</dbReference>
<proteinExistence type="predicted"/>
<feature type="transmembrane region" description="Helical" evidence="1">
    <location>
        <begin position="6"/>
        <end position="27"/>
    </location>
</feature>
<protein>
    <recommendedName>
        <fullName evidence="2">AB hydrolase-1 domain-containing protein</fullName>
    </recommendedName>
</protein>
<dbReference type="AlphaFoldDB" id="A0A381XZJ3"/>
<organism evidence="3">
    <name type="scientific">marine metagenome</name>
    <dbReference type="NCBI Taxonomy" id="408172"/>
    <lineage>
        <taxon>unclassified sequences</taxon>
        <taxon>metagenomes</taxon>
        <taxon>ecological metagenomes</taxon>
    </lineage>
</organism>
<evidence type="ECO:0000256" key="1">
    <source>
        <dbReference type="SAM" id="Phobius"/>
    </source>
</evidence>
<keyword evidence="1" id="KW-0812">Transmembrane</keyword>
<dbReference type="Pfam" id="PF00561">
    <property type="entry name" value="Abhydrolase_1"/>
    <property type="match status" value="1"/>
</dbReference>
<accession>A0A381XZJ3</accession>
<evidence type="ECO:0000259" key="2">
    <source>
        <dbReference type="Pfam" id="PF00561"/>
    </source>
</evidence>
<evidence type="ECO:0000313" key="3">
    <source>
        <dbReference type="EMBL" id="SVA70060.1"/>
    </source>
</evidence>